<evidence type="ECO:0000256" key="2">
    <source>
        <dbReference type="ARBA" id="ARBA00000711"/>
    </source>
</evidence>
<gene>
    <name evidence="20" type="ORF">CP258_07385</name>
</gene>
<keyword evidence="13 20" id="KW-0418">Kinase</keyword>
<dbReference type="GO" id="GO:0005525">
    <property type="term" value="F:GTP binding"/>
    <property type="evidence" value="ECO:0007669"/>
    <property type="project" value="UniProtKB-KW"/>
</dbReference>
<dbReference type="Pfam" id="PF02283">
    <property type="entry name" value="CobU"/>
    <property type="match status" value="1"/>
</dbReference>
<dbReference type="CDD" id="cd00544">
    <property type="entry name" value="CobU"/>
    <property type="match status" value="1"/>
</dbReference>
<evidence type="ECO:0000256" key="4">
    <source>
        <dbReference type="ARBA" id="ARBA00003889"/>
    </source>
</evidence>
<evidence type="ECO:0000256" key="10">
    <source>
        <dbReference type="ARBA" id="ARBA00022573"/>
    </source>
</evidence>
<evidence type="ECO:0000256" key="11">
    <source>
        <dbReference type="ARBA" id="ARBA00022679"/>
    </source>
</evidence>
<comment type="catalytic activity">
    <reaction evidence="3">
        <text>adenosylcob(III)inamide + GTP = adenosylcob(III)inamide phosphate + GDP + H(+)</text>
        <dbReference type="Rhea" id="RHEA:15765"/>
        <dbReference type="ChEBI" id="CHEBI:2480"/>
        <dbReference type="ChEBI" id="CHEBI:15378"/>
        <dbReference type="ChEBI" id="CHEBI:37565"/>
        <dbReference type="ChEBI" id="CHEBI:58189"/>
        <dbReference type="ChEBI" id="CHEBI:58502"/>
        <dbReference type="EC" id="2.7.1.156"/>
    </reaction>
</comment>
<evidence type="ECO:0000256" key="5">
    <source>
        <dbReference type="ARBA" id="ARBA00004692"/>
    </source>
</evidence>
<dbReference type="InterPro" id="IPR003203">
    <property type="entry name" value="CobU/CobP"/>
</dbReference>
<dbReference type="EC" id="2.7.7.62" evidence="9"/>
<dbReference type="AlphaFoldDB" id="A0AAU8PNY5"/>
<comment type="pathway">
    <text evidence="6">Cofactor biosynthesis; adenosylcobalamin biosynthesis; adenosylcobalamin from cob(II)yrinate a,c-diamide: step 5/7.</text>
</comment>
<proteinExistence type="inferred from homology"/>
<dbReference type="GO" id="GO:0009236">
    <property type="term" value="P:cobalamin biosynthetic process"/>
    <property type="evidence" value="ECO:0007669"/>
    <property type="project" value="UniProtKB-KW"/>
</dbReference>
<evidence type="ECO:0000313" key="20">
    <source>
        <dbReference type="EMBL" id="AFK17081.1"/>
    </source>
</evidence>
<evidence type="ECO:0000256" key="13">
    <source>
        <dbReference type="ARBA" id="ARBA00022777"/>
    </source>
</evidence>
<sequence>MRTLVLGGARSGKSAFAEALVGAGSCRYIATARPYGDGDFDADFQRRISQHVQRRPSHWATEDRADLCEVFSPEYLRQYTEHSLLVDDLGTWLTHLIDTKNAWDSPTGSTSLEAEQLTNLLRGFPTNRDVVLVTPEVGMGIIPAQHSGRLFRDEIGTLNHMIADVCDQVFLVIAGQPLQLKSVL</sequence>
<feature type="binding site" evidence="19">
    <location>
        <begin position="30"/>
        <end position="32"/>
    </location>
    <ligand>
        <name>GTP</name>
        <dbReference type="ChEBI" id="CHEBI:37565"/>
    </ligand>
</feature>
<evidence type="ECO:0000256" key="3">
    <source>
        <dbReference type="ARBA" id="ARBA00001522"/>
    </source>
</evidence>
<evidence type="ECO:0000256" key="12">
    <source>
        <dbReference type="ARBA" id="ARBA00022741"/>
    </source>
</evidence>
<dbReference type="InterPro" id="IPR027417">
    <property type="entry name" value="P-loop_NTPase"/>
</dbReference>
<dbReference type="PANTHER" id="PTHR34848:SF1">
    <property type="entry name" value="BIFUNCTIONAL ADENOSYLCOBALAMIN BIOSYNTHESIS PROTEIN COBU"/>
    <property type="match status" value="1"/>
</dbReference>
<dbReference type="GO" id="GO:0008820">
    <property type="term" value="F:cobinamide phosphate guanylyltransferase activity"/>
    <property type="evidence" value="ECO:0007669"/>
    <property type="project" value="UniProtKB-EC"/>
</dbReference>
<accession>A0AAU8PNY5</accession>
<dbReference type="SUPFAM" id="SSF52540">
    <property type="entry name" value="P-loop containing nucleoside triphosphate hydrolases"/>
    <property type="match status" value="1"/>
</dbReference>
<comment type="similarity">
    <text evidence="7">Belongs to the CobU/CobP family.</text>
</comment>
<feature type="binding site" evidence="19">
    <location>
        <begin position="7"/>
        <end position="14"/>
    </location>
    <ligand>
        <name>GTP</name>
        <dbReference type="ChEBI" id="CHEBI:37565"/>
    </ligand>
</feature>
<evidence type="ECO:0000256" key="8">
    <source>
        <dbReference type="ARBA" id="ARBA00012016"/>
    </source>
</evidence>
<dbReference type="Proteomes" id="UP000006465">
    <property type="component" value="Chromosome"/>
</dbReference>
<organism evidence="20 21">
    <name type="scientific">Corynebacterium pseudotuberculosis 258</name>
    <dbReference type="NCBI Taxonomy" id="1168865"/>
    <lineage>
        <taxon>Bacteria</taxon>
        <taxon>Bacillati</taxon>
        <taxon>Actinomycetota</taxon>
        <taxon>Actinomycetes</taxon>
        <taxon>Mycobacteriales</taxon>
        <taxon>Corynebacteriaceae</taxon>
        <taxon>Corynebacterium</taxon>
    </lineage>
</organism>
<comment type="catalytic activity">
    <reaction evidence="2">
        <text>adenosylcob(III)inamide phosphate + GTP + H(+) = adenosylcob(III)inamide-GDP + diphosphate</text>
        <dbReference type="Rhea" id="RHEA:22712"/>
        <dbReference type="ChEBI" id="CHEBI:15378"/>
        <dbReference type="ChEBI" id="CHEBI:33019"/>
        <dbReference type="ChEBI" id="CHEBI:37565"/>
        <dbReference type="ChEBI" id="CHEBI:58502"/>
        <dbReference type="ChEBI" id="CHEBI:60487"/>
        <dbReference type="EC" id="2.7.7.62"/>
    </reaction>
</comment>
<evidence type="ECO:0000256" key="6">
    <source>
        <dbReference type="ARBA" id="ARBA00005159"/>
    </source>
</evidence>
<evidence type="ECO:0000256" key="16">
    <source>
        <dbReference type="ARBA" id="ARBA00029570"/>
    </source>
</evidence>
<evidence type="ECO:0000256" key="14">
    <source>
        <dbReference type="ARBA" id="ARBA00022840"/>
    </source>
</evidence>
<keyword evidence="10" id="KW-0169">Cobalamin biosynthesis</keyword>
<dbReference type="GO" id="GO:0043752">
    <property type="term" value="F:adenosylcobinamide kinase activity"/>
    <property type="evidence" value="ECO:0007669"/>
    <property type="project" value="UniProtKB-EC"/>
</dbReference>
<reference evidence="20 21" key="1">
    <citation type="journal article" date="2013" name="J. Biotechnol.">
        <title>Genome sequence of Corynebacterium pseudotuberculosis biovar equi strain 258 and prediction of antigenic targets to improve biotechnological vaccine production.</title>
        <authorList>
            <person name="Soares S.C."/>
            <person name="Trost E."/>
            <person name="Ramos R.T."/>
            <person name="Carneiro A.R."/>
            <person name="Santos A.R."/>
            <person name="Pinto A.C."/>
            <person name="Barbosa E."/>
            <person name="Aburjaile F."/>
            <person name="Ali A."/>
            <person name="Diniz C.A."/>
            <person name="Hassan S.S."/>
            <person name="Fiaux K."/>
            <person name="Guimaraes L.C."/>
            <person name="Bakhtiar S.M."/>
            <person name="Pereira U."/>
            <person name="Almeida S.S."/>
            <person name="Abreu V.A."/>
            <person name="Rocha F.S."/>
            <person name="Dorella F.A."/>
            <person name="Miyoshi A."/>
            <person name="Silva A."/>
            <person name="Azevedo V."/>
            <person name="Tauch A."/>
        </authorList>
    </citation>
    <scope>NUCLEOTIDE SEQUENCE [LARGE SCALE GENOMIC DNA]</scope>
    <source>
        <strain evidence="20 21">258</strain>
    </source>
</reference>
<evidence type="ECO:0000256" key="18">
    <source>
        <dbReference type="PIRSR" id="PIRSR006135-1"/>
    </source>
</evidence>
<dbReference type="EC" id="2.7.1.156" evidence="8"/>
<dbReference type="GO" id="GO:0005524">
    <property type="term" value="F:ATP binding"/>
    <property type="evidence" value="ECO:0007669"/>
    <property type="project" value="UniProtKB-KW"/>
</dbReference>
<name>A0AAU8PNY5_CORPS</name>
<keyword evidence="11" id="KW-0808">Transferase</keyword>
<keyword evidence="14" id="KW-0067">ATP-binding</keyword>
<keyword evidence="12 19" id="KW-0547">Nucleotide-binding</keyword>
<keyword evidence="15 19" id="KW-0342">GTP-binding</keyword>
<comment type="function">
    <text evidence="4">Catalyzes ATP-dependent phosphorylation of adenosylcobinamide and addition of GMP to adenosylcobinamide phosphate.</text>
</comment>
<dbReference type="EMBL" id="CP003540">
    <property type="protein sequence ID" value="AFK17081.1"/>
    <property type="molecule type" value="Genomic_DNA"/>
</dbReference>
<protein>
    <recommendedName>
        <fullName evidence="16">Adenosylcobinamide kinase</fullName>
        <ecNumber evidence="8">2.7.1.156</ecNumber>
        <ecNumber evidence="9">2.7.7.62</ecNumber>
    </recommendedName>
    <alternativeName>
        <fullName evidence="17">Adenosylcobinamide-phosphate guanylyltransferase</fullName>
    </alternativeName>
</protein>
<evidence type="ECO:0000256" key="15">
    <source>
        <dbReference type="ARBA" id="ARBA00023134"/>
    </source>
</evidence>
<dbReference type="PIRSF" id="PIRSF006135">
    <property type="entry name" value="CobU"/>
    <property type="match status" value="1"/>
</dbReference>
<comment type="catalytic activity">
    <reaction evidence="1">
        <text>adenosylcob(III)inamide + ATP = adenosylcob(III)inamide phosphate + ADP + H(+)</text>
        <dbReference type="Rhea" id="RHEA:15769"/>
        <dbReference type="ChEBI" id="CHEBI:2480"/>
        <dbReference type="ChEBI" id="CHEBI:15378"/>
        <dbReference type="ChEBI" id="CHEBI:30616"/>
        <dbReference type="ChEBI" id="CHEBI:58502"/>
        <dbReference type="ChEBI" id="CHEBI:456216"/>
        <dbReference type="EC" id="2.7.1.156"/>
    </reaction>
</comment>
<evidence type="ECO:0000256" key="19">
    <source>
        <dbReference type="PIRSR" id="PIRSR006135-2"/>
    </source>
</evidence>
<dbReference type="PANTHER" id="PTHR34848">
    <property type="match status" value="1"/>
</dbReference>
<evidence type="ECO:0000256" key="9">
    <source>
        <dbReference type="ARBA" id="ARBA00012523"/>
    </source>
</evidence>
<dbReference type="RefSeq" id="WP_014523471.1">
    <property type="nucleotide sequence ID" value="NC_017945.3"/>
</dbReference>
<evidence type="ECO:0000313" key="21">
    <source>
        <dbReference type="Proteomes" id="UP000006465"/>
    </source>
</evidence>
<feature type="active site" description="GMP-histidine intermediate" evidence="18">
    <location>
        <position position="51"/>
    </location>
</feature>
<evidence type="ECO:0000256" key="7">
    <source>
        <dbReference type="ARBA" id="ARBA00007490"/>
    </source>
</evidence>
<comment type="pathway">
    <text evidence="5">Cofactor biosynthesis; adenosylcobalamin biosynthesis; adenosylcobalamin from cob(II)yrinate a,c-diamide: step 6/7.</text>
</comment>
<evidence type="ECO:0000256" key="17">
    <source>
        <dbReference type="ARBA" id="ARBA00030571"/>
    </source>
</evidence>
<evidence type="ECO:0000256" key="1">
    <source>
        <dbReference type="ARBA" id="ARBA00000312"/>
    </source>
</evidence>
<dbReference type="KEGG" id="coe:CP258_07385"/>
<feature type="binding site" evidence="19">
    <location>
        <position position="87"/>
    </location>
    <ligand>
        <name>GTP</name>
        <dbReference type="ChEBI" id="CHEBI:37565"/>
    </ligand>
</feature>
<dbReference type="Gene3D" id="3.40.50.300">
    <property type="entry name" value="P-loop containing nucleotide triphosphate hydrolases"/>
    <property type="match status" value="1"/>
</dbReference>